<protein>
    <submittedName>
        <fullName evidence="3">WIPF1 protein</fullName>
    </submittedName>
</protein>
<feature type="compositionally biased region" description="Pro residues" evidence="1">
    <location>
        <begin position="296"/>
        <end position="317"/>
    </location>
</feature>
<dbReference type="GO" id="GO:0030048">
    <property type="term" value="P:actin filament-based movement"/>
    <property type="evidence" value="ECO:0007669"/>
    <property type="project" value="TreeGrafter"/>
</dbReference>
<dbReference type="InterPro" id="IPR053099">
    <property type="entry name" value="WAS/WASL-interacting_domain"/>
</dbReference>
<feature type="compositionally biased region" description="Pro residues" evidence="1">
    <location>
        <begin position="237"/>
        <end position="252"/>
    </location>
</feature>
<feature type="compositionally biased region" description="Basic and acidic residues" evidence="1">
    <location>
        <begin position="362"/>
        <end position="376"/>
    </location>
</feature>
<dbReference type="Gene3D" id="2.30.29.30">
    <property type="entry name" value="Pleckstrin-homology domain (PH domain)/Phosphotyrosine-binding domain (PTB)"/>
    <property type="match status" value="1"/>
</dbReference>
<feature type="compositionally biased region" description="Polar residues" evidence="1">
    <location>
        <begin position="272"/>
        <end position="282"/>
    </location>
</feature>
<feature type="compositionally biased region" description="Polar residues" evidence="1">
    <location>
        <begin position="21"/>
        <end position="31"/>
    </location>
</feature>
<dbReference type="GO" id="GO:0005884">
    <property type="term" value="C:actin filament"/>
    <property type="evidence" value="ECO:0007669"/>
    <property type="project" value="TreeGrafter"/>
</dbReference>
<dbReference type="Proteomes" id="UP000580691">
    <property type="component" value="Unassembled WGS sequence"/>
</dbReference>
<feature type="compositionally biased region" description="Pro residues" evidence="1">
    <location>
        <begin position="1"/>
        <end position="14"/>
    </location>
</feature>
<dbReference type="PANTHER" id="PTHR48226:SF1">
    <property type="entry name" value="WAS_WASL-INTERACTING PROTEIN FAMILY MEMBER 1"/>
    <property type="match status" value="1"/>
</dbReference>
<feature type="non-terminal residue" evidence="3">
    <location>
        <position position="1"/>
    </location>
</feature>
<evidence type="ECO:0000313" key="3">
    <source>
        <dbReference type="EMBL" id="NWQ99897.1"/>
    </source>
</evidence>
<proteinExistence type="predicted"/>
<accession>A0A7K4TRJ9</accession>
<dbReference type="SMART" id="SM00246">
    <property type="entry name" value="WH2"/>
    <property type="match status" value="1"/>
</dbReference>
<dbReference type="InterPro" id="IPR011993">
    <property type="entry name" value="PH-like_dom_sf"/>
</dbReference>
<evidence type="ECO:0000256" key="1">
    <source>
        <dbReference type="SAM" id="MobiDB-lite"/>
    </source>
</evidence>
<feature type="domain" description="WH2" evidence="2">
    <location>
        <begin position="32"/>
        <end position="49"/>
    </location>
</feature>
<keyword evidence="4" id="KW-1185">Reference proteome</keyword>
<dbReference type="InterPro" id="IPR003124">
    <property type="entry name" value="WH2_dom"/>
</dbReference>
<dbReference type="CDD" id="cd22076">
    <property type="entry name" value="WH2_WAS_WASL-1"/>
    <property type="match status" value="1"/>
</dbReference>
<feature type="compositionally biased region" description="Gly residues" evidence="1">
    <location>
        <begin position="64"/>
        <end position="93"/>
    </location>
</feature>
<gene>
    <name evidence="3" type="primary">Wipf1</name>
    <name evidence="3" type="ORF">SINWEB_R15132</name>
</gene>
<evidence type="ECO:0000313" key="4">
    <source>
        <dbReference type="Proteomes" id="UP000580691"/>
    </source>
</evidence>
<feature type="region of interest" description="Disordered" evidence="1">
    <location>
        <begin position="1"/>
        <end position="93"/>
    </location>
</feature>
<dbReference type="GO" id="GO:0003779">
    <property type="term" value="F:actin binding"/>
    <property type="evidence" value="ECO:0007669"/>
    <property type="project" value="InterPro"/>
</dbReference>
<name>A0A7K4TRJ9_9SYLV</name>
<evidence type="ECO:0000259" key="2">
    <source>
        <dbReference type="PROSITE" id="PS51082"/>
    </source>
</evidence>
<dbReference type="EMBL" id="VXBN01001306">
    <property type="protein sequence ID" value="NWQ99897.1"/>
    <property type="molecule type" value="Genomic_DNA"/>
</dbReference>
<comment type="caution">
    <text evidence="3">The sequence shown here is derived from an EMBL/GenBank/DDBJ whole genome shotgun (WGS) entry which is preliminary data.</text>
</comment>
<feature type="compositionally biased region" description="Pro residues" evidence="1">
    <location>
        <begin position="195"/>
        <end position="208"/>
    </location>
</feature>
<dbReference type="AlphaFoldDB" id="A0A7K4TRJ9"/>
<reference evidence="3 4" key="1">
    <citation type="submission" date="2019-09" db="EMBL/GenBank/DDBJ databases">
        <title>Bird 10,000 Genomes (B10K) Project - Family phase.</title>
        <authorList>
            <person name="Zhang G."/>
        </authorList>
    </citation>
    <scope>NUCLEOTIDE SEQUENCE [LARGE SCALE GENOMIC DNA]</scope>
    <source>
        <strain evidence="3">B10K-DU-002-08</strain>
        <tissue evidence="3">Muscle</tissue>
    </source>
</reference>
<dbReference type="PANTHER" id="PTHR48226">
    <property type="entry name" value="OS06G0326200 PROTEIN"/>
    <property type="match status" value="1"/>
</dbReference>
<dbReference type="Pfam" id="PF02205">
    <property type="entry name" value="WH2"/>
    <property type="match status" value="1"/>
</dbReference>
<feature type="region of interest" description="Disordered" evidence="1">
    <location>
        <begin position="147"/>
        <end position="385"/>
    </location>
</feature>
<dbReference type="PROSITE" id="PS51082">
    <property type="entry name" value="WH2"/>
    <property type="match status" value="1"/>
</dbReference>
<dbReference type="OrthoDB" id="5877983at2759"/>
<sequence length="385" mass="38711">MPVPPPPAPPPPPTLALANTEKPSLSRSEQAGRNALLSDITKGKKLKKTVTNDRSAPILDKPKGSGGGGGGGFGGGGSGGGGGFGGGSGGSFGGGGPPGLGGLFQAGMPKLRCTASRDAVSGCHLVLWSGFPDGTAVGAEPQGRGLCAGLRPGRSQGLGTRPVRKRSPGATVLMLPLLCPQTPGEAGRPSCRPEAAPPPPSPPVPPAPAGGDEMPRLPQRNISLGSCPAPGGGRSGPLPPPPGERPPPPVRDPPGRSGPLPPPPPISRNGSTSRALPTTPQLPSRAGLDSQRGGGPRPPLPPDRPGSAAPPPPPPPSAAVRNGFQDPGDDEWESRFSFHPISDLPPPEPYVPMNRSYPSKLARNDSRGGSVRKERGAPPLPPIPR</sequence>
<organism evidence="3 4">
    <name type="scientific">Sinosuthora webbiana</name>
    <dbReference type="NCBI Taxonomy" id="337173"/>
    <lineage>
        <taxon>Eukaryota</taxon>
        <taxon>Metazoa</taxon>
        <taxon>Chordata</taxon>
        <taxon>Craniata</taxon>
        <taxon>Vertebrata</taxon>
        <taxon>Euteleostomi</taxon>
        <taxon>Archelosauria</taxon>
        <taxon>Archosauria</taxon>
        <taxon>Dinosauria</taxon>
        <taxon>Saurischia</taxon>
        <taxon>Theropoda</taxon>
        <taxon>Coelurosauria</taxon>
        <taxon>Aves</taxon>
        <taxon>Neognathae</taxon>
        <taxon>Neoaves</taxon>
        <taxon>Telluraves</taxon>
        <taxon>Australaves</taxon>
        <taxon>Passeriformes</taxon>
        <taxon>Sylvioidea</taxon>
        <taxon>Sylviidae</taxon>
        <taxon>Sinosuthora</taxon>
    </lineage>
</organism>
<feature type="non-terminal residue" evidence="3">
    <location>
        <position position="385"/>
    </location>
</feature>